<dbReference type="GO" id="GO:0000785">
    <property type="term" value="C:chromatin"/>
    <property type="evidence" value="ECO:0007669"/>
    <property type="project" value="TreeGrafter"/>
</dbReference>
<sequence length="907" mass="98164">MVSEVRRSTRASTRAMAPEVVKKAATAEPATAEDEGGSEGSALSSPRGKRQLKQSDDDASDFEDELGGVTRSGPRRSKRSKTSTPTVPSPKAKGGPRSSPNLGSAEEEEENEEEGSGFVTRSMAAGTAKRCCALDSEGRVDLCVKLLAKACGLDPSSAHMLCETKSVSSRDDEGDDEDLNLLDENEEDKDEGEVYAEFARSLSERFGEEGSSAGLSDSKSMLYAKTVTAKKRSLEANFVHFWNQLVVLLHGKETLYDRGSAAAAGESADGSGVDFLSCMARVCVELSKSEVRQVRYASCVCGYALLGSLVHAHQILDDSSTVLTRQLRAAQGNTSAKKDRRRDLNRRMQECHDRSNELDEHMKDLFQELVIVRFRDVSPQIRALTVRWVGVWVTQHPKRFLSDAYLKYVAWSLNDKDAQGRLAAVQALGRVYQKHAASAASEEGEDVSEFSNISALDLLTQRFSSRFLELVKDVNEHVCVGAMDLVLSLADASLLDLADTDQCGALRQDLAMLLLDGNVKIRKAAGRLAARVVESSLEGALAQPAAGKRGKTKGKGKAGEPSSEEKVSACVMACKALGSILEEGSAKLSKAVKRQNAGAQSEEELRVRAVMAVVPCLGQLHDWDVLAKACRSKDLGGDSGLLCVVRVALACVQCFSDPKPAKEFLLSRKEKGRKVMASAVKDFCDRSVQGYTMAFTAVLKGLFNQCKSKKGHMAVSLVCLLCKCATHVQQELYVATGRVADYETMVSVMQELWGRDSLYPASSRRSSSSTKDEEDDLDRCGHLAPIAACLAELESAGPGATREPAQRALVDMIASLKESISPGLGSLEQGKAAVAMARISALRPKLLEDPAQRESVLELLQDFLAASRAEEMEEEEEEGGDAMEESGAEDEEDEAPPPPPRRTRRRS</sequence>
<dbReference type="PANTHER" id="PTHR11199:SF0">
    <property type="entry name" value="LD34181P-RELATED"/>
    <property type="match status" value="1"/>
</dbReference>
<dbReference type="InterPro" id="IPR020839">
    <property type="entry name" value="SCD"/>
</dbReference>
<protein>
    <submittedName>
        <fullName evidence="3">Sister-chromatid cohesion protein 3</fullName>
    </submittedName>
</protein>
<name>A0AAX4PK24_9CHLO</name>
<feature type="region of interest" description="Disordered" evidence="1">
    <location>
        <begin position="1"/>
        <end position="121"/>
    </location>
</feature>
<dbReference type="PROSITE" id="PS51425">
    <property type="entry name" value="SCD"/>
    <property type="match status" value="1"/>
</dbReference>
<dbReference type="PANTHER" id="PTHR11199">
    <property type="entry name" value="STROMAL ANTIGEN"/>
    <property type="match status" value="1"/>
</dbReference>
<dbReference type="Pfam" id="PF08514">
    <property type="entry name" value="STAG"/>
    <property type="match status" value="1"/>
</dbReference>
<feature type="compositionally biased region" description="Acidic residues" evidence="1">
    <location>
        <begin position="57"/>
        <end position="66"/>
    </location>
</feature>
<dbReference type="Proteomes" id="UP001472866">
    <property type="component" value="Chromosome 14"/>
</dbReference>
<dbReference type="GO" id="GO:0007062">
    <property type="term" value="P:sister chromatid cohesion"/>
    <property type="evidence" value="ECO:0007669"/>
    <property type="project" value="UniProtKB-ARBA"/>
</dbReference>
<dbReference type="Pfam" id="PF21581">
    <property type="entry name" value="SCD"/>
    <property type="match status" value="1"/>
</dbReference>
<dbReference type="SUPFAM" id="SSF48371">
    <property type="entry name" value="ARM repeat"/>
    <property type="match status" value="1"/>
</dbReference>
<dbReference type="EMBL" id="CP151514">
    <property type="protein sequence ID" value="WZN66034.1"/>
    <property type="molecule type" value="Genomic_DNA"/>
</dbReference>
<feature type="compositionally biased region" description="Acidic residues" evidence="1">
    <location>
        <begin position="105"/>
        <end position="115"/>
    </location>
</feature>
<evidence type="ECO:0000313" key="3">
    <source>
        <dbReference type="EMBL" id="WZN66034.1"/>
    </source>
</evidence>
<dbReference type="Gene3D" id="1.25.10.10">
    <property type="entry name" value="Leucine-rich Repeat Variant"/>
    <property type="match status" value="1"/>
</dbReference>
<organism evidence="3 4">
    <name type="scientific">Chloropicon roscoffensis</name>
    <dbReference type="NCBI Taxonomy" id="1461544"/>
    <lineage>
        <taxon>Eukaryota</taxon>
        <taxon>Viridiplantae</taxon>
        <taxon>Chlorophyta</taxon>
        <taxon>Chloropicophyceae</taxon>
        <taxon>Chloropicales</taxon>
        <taxon>Chloropicaceae</taxon>
        <taxon>Chloropicon</taxon>
    </lineage>
</organism>
<dbReference type="InterPro" id="IPR016024">
    <property type="entry name" value="ARM-type_fold"/>
</dbReference>
<dbReference type="GO" id="GO:0008278">
    <property type="term" value="C:cohesin complex"/>
    <property type="evidence" value="ECO:0007669"/>
    <property type="project" value="TreeGrafter"/>
</dbReference>
<dbReference type="InterPro" id="IPR011989">
    <property type="entry name" value="ARM-like"/>
</dbReference>
<dbReference type="GO" id="GO:0005634">
    <property type="term" value="C:nucleus"/>
    <property type="evidence" value="ECO:0007669"/>
    <property type="project" value="TreeGrafter"/>
</dbReference>
<accession>A0AAX4PK24</accession>
<feature type="region of interest" description="Disordered" evidence="1">
    <location>
        <begin position="867"/>
        <end position="907"/>
    </location>
</feature>
<gene>
    <name evidence="3" type="ORF">HKI87_14g75970</name>
</gene>
<feature type="compositionally biased region" description="Acidic residues" evidence="1">
    <location>
        <begin position="871"/>
        <end position="895"/>
    </location>
</feature>
<dbReference type="GO" id="GO:0003682">
    <property type="term" value="F:chromatin binding"/>
    <property type="evidence" value="ECO:0007669"/>
    <property type="project" value="TreeGrafter"/>
</dbReference>
<evidence type="ECO:0000313" key="4">
    <source>
        <dbReference type="Proteomes" id="UP001472866"/>
    </source>
</evidence>
<proteinExistence type="predicted"/>
<dbReference type="AlphaFoldDB" id="A0AAX4PK24"/>
<dbReference type="InterPro" id="IPR039662">
    <property type="entry name" value="Cohesin_Scc3/SA"/>
</dbReference>
<keyword evidence="4" id="KW-1185">Reference proteome</keyword>
<evidence type="ECO:0000259" key="2">
    <source>
        <dbReference type="PROSITE" id="PS51425"/>
    </source>
</evidence>
<reference evidence="3 4" key="1">
    <citation type="submission" date="2024-03" db="EMBL/GenBank/DDBJ databases">
        <title>Complete genome sequence of the green alga Chloropicon roscoffensis RCC1871.</title>
        <authorList>
            <person name="Lemieux C."/>
            <person name="Pombert J.-F."/>
            <person name="Otis C."/>
            <person name="Turmel M."/>
        </authorList>
    </citation>
    <scope>NUCLEOTIDE SEQUENCE [LARGE SCALE GENOMIC DNA]</scope>
    <source>
        <strain evidence="3 4">RCC1871</strain>
    </source>
</reference>
<dbReference type="InterPro" id="IPR013721">
    <property type="entry name" value="STAG"/>
</dbReference>
<evidence type="ECO:0000256" key="1">
    <source>
        <dbReference type="SAM" id="MobiDB-lite"/>
    </source>
</evidence>
<feature type="domain" description="SCD" evidence="2">
    <location>
        <begin position="370"/>
        <end position="470"/>
    </location>
</feature>